<evidence type="ECO:0000313" key="3">
    <source>
        <dbReference type="Proteomes" id="UP000294854"/>
    </source>
</evidence>
<feature type="transmembrane region" description="Helical" evidence="1">
    <location>
        <begin position="48"/>
        <end position="66"/>
    </location>
</feature>
<comment type="caution">
    <text evidence="2">The sequence shown here is derived from an EMBL/GenBank/DDBJ whole genome shotgun (WGS) entry which is preliminary data.</text>
</comment>
<accession>A0A4R5NKN6</accession>
<feature type="transmembrane region" description="Helical" evidence="1">
    <location>
        <begin position="121"/>
        <end position="141"/>
    </location>
</feature>
<evidence type="ECO:0000256" key="1">
    <source>
        <dbReference type="SAM" id="Phobius"/>
    </source>
</evidence>
<dbReference type="AlphaFoldDB" id="A0A4R5NKN6"/>
<sequence>MKFNLGSLNKQKKLREMLIYCFLETTAWWLIISRFTGANPLSSLTTRTVSLMTFSLISAFLIAFIMDTNFSSNLILPIGIIGLIPIILDIEKLTFPIFGLLLLLIIGLFASCIPQLQLQNYFGLLTISLLVVAVVPITIYYGQYHYFPNALFTSFIAFWFLTAFFLEPYFTKKTQSISITSIVLLGATVVAIFFLSHIFLAFVSVILLLVSWYAKPLLLKSHWWLIIFGILQIIISFAL</sequence>
<feature type="transmembrane region" description="Helical" evidence="1">
    <location>
        <begin position="73"/>
        <end position="90"/>
    </location>
</feature>
<feature type="transmembrane region" description="Helical" evidence="1">
    <location>
        <begin position="147"/>
        <end position="170"/>
    </location>
</feature>
<reference evidence="2 3" key="1">
    <citation type="journal article" date="2019" name="Appl. Microbiol. Biotechnol.">
        <title>Uncovering carbohydrate metabolism through a genotype-phenotype association study of 56 lactic acid bacteria genomes.</title>
        <authorList>
            <person name="Buron-Moles G."/>
            <person name="Chailyan A."/>
            <person name="Dolejs I."/>
            <person name="Forster J."/>
            <person name="Miks M.H."/>
        </authorList>
    </citation>
    <scope>NUCLEOTIDE SEQUENCE [LARGE SCALE GENOMIC DNA]</scope>
    <source>
        <strain evidence="2 3">ATCC 49373</strain>
    </source>
</reference>
<feature type="transmembrane region" description="Helical" evidence="1">
    <location>
        <begin position="182"/>
        <end position="209"/>
    </location>
</feature>
<organism evidence="2 3">
    <name type="scientific">Secundilactobacillus malefermentans</name>
    <dbReference type="NCBI Taxonomy" id="176292"/>
    <lineage>
        <taxon>Bacteria</taxon>
        <taxon>Bacillati</taxon>
        <taxon>Bacillota</taxon>
        <taxon>Bacilli</taxon>
        <taxon>Lactobacillales</taxon>
        <taxon>Lactobacillaceae</taxon>
        <taxon>Secundilactobacillus</taxon>
    </lineage>
</organism>
<name>A0A4R5NKN6_9LACO</name>
<gene>
    <name evidence="2" type="ORF">C5L31_001054</name>
</gene>
<proteinExistence type="predicted"/>
<dbReference type="RefSeq" id="WP_010620028.1">
    <property type="nucleotide sequence ID" value="NZ_CP042371.1"/>
</dbReference>
<keyword evidence="1" id="KW-0812">Transmembrane</keyword>
<keyword evidence="1" id="KW-0472">Membrane</keyword>
<keyword evidence="1" id="KW-1133">Transmembrane helix</keyword>
<feature type="transmembrane region" description="Helical" evidence="1">
    <location>
        <begin position="96"/>
        <end position="114"/>
    </location>
</feature>
<dbReference type="Proteomes" id="UP000294854">
    <property type="component" value="Unassembled WGS sequence"/>
</dbReference>
<feature type="transmembrane region" description="Helical" evidence="1">
    <location>
        <begin position="17"/>
        <end position="36"/>
    </location>
</feature>
<dbReference type="EMBL" id="PUFO01000068">
    <property type="protein sequence ID" value="TDG75177.1"/>
    <property type="molecule type" value="Genomic_DNA"/>
</dbReference>
<protein>
    <submittedName>
        <fullName evidence="2">Uncharacterized protein</fullName>
    </submittedName>
</protein>
<feature type="transmembrane region" description="Helical" evidence="1">
    <location>
        <begin position="221"/>
        <end position="238"/>
    </location>
</feature>
<evidence type="ECO:0000313" key="2">
    <source>
        <dbReference type="EMBL" id="TDG75177.1"/>
    </source>
</evidence>
<keyword evidence="3" id="KW-1185">Reference proteome</keyword>